<keyword evidence="10" id="KW-1185">Reference proteome</keyword>
<dbReference type="AlphaFoldDB" id="A0A5D2XCY0"/>
<dbReference type="FunFam" id="1.10.8.430:FF:000003">
    <property type="entry name" value="Probable disease resistance protein At5g66910"/>
    <property type="match status" value="1"/>
</dbReference>
<dbReference type="FunFam" id="3.40.50.300:FF:001091">
    <property type="entry name" value="Probable disease resistance protein At1g61300"/>
    <property type="match status" value="1"/>
</dbReference>
<dbReference type="InterPro" id="IPR058922">
    <property type="entry name" value="WHD_DRP"/>
</dbReference>
<evidence type="ECO:0000256" key="3">
    <source>
        <dbReference type="ARBA" id="ARBA00022737"/>
    </source>
</evidence>
<dbReference type="SUPFAM" id="SSF52058">
    <property type="entry name" value="L domain-like"/>
    <property type="match status" value="1"/>
</dbReference>
<dbReference type="InterPro" id="IPR003593">
    <property type="entry name" value="AAA+_ATPase"/>
</dbReference>
<organism evidence="9 10">
    <name type="scientific">Gossypium mustelinum</name>
    <name type="common">Cotton</name>
    <name type="synonym">Gossypium caicoense</name>
    <dbReference type="NCBI Taxonomy" id="34275"/>
    <lineage>
        <taxon>Eukaryota</taxon>
        <taxon>Viridiplantae</taxon>
        <taxon>Streptophyta</taxon>
        <taxon>Embryophyta</taxon>
        <taxon>Tracheophyta</taxon>
        <taxon>Spermatophyta</taxon>
        <taxon>Magnoliopsida</taxon>
        <taxon>eudicotyledons</taxon>
        <taxon>Gunneridae</taxon>
        <taxon>Pentapetalae</taxon>
        <taxon>rosids</taxon>
        <taxon>malvids</taxon>
        <taxon>Malvales</taxon>
        <taxon>Malvaceae</taxon>
        <taxon>Malvoideae</taxon>
        <taxon>Gossypium</taxon>
    </lineage>
</organism>
<dbReference type="Pfam" id="PF13855">
    <property type="entry name" value="LRR_8"/>
    <property type="match status" value="1"/>
</dbReference>
<dbReference type="InterPro" id="IPR050905">
    <property type="entry name" value="Plant_NBS-LRR"/>
</dbReference>
<dbReference type="Gene3D" id="1.10.8.430">
    <property type="entry name" value="Helical domain of apoptotic protease-activating factors"/>
    <property type="match status" value="1"/>
</dbReference>
<dbReference type="InterPro" id="IPR036388">
    <property type="entry name" value="WH-like_DNA-bd_sf"/>
</dbReference>
<dbReference type="InterPro" id="IPR032675">
    <property type="entry name" value="LRR_dom_sf"/>
</dbReference>
<keyword evidence="7" id="KW-0175">Coiled coil</keyword>
<evidence type="ECO:0000256" key="2">
    <source>
        <dbReference type="ARBA" id="ARBA00022614"/>
    </source>
</evidence>
<dbReference type="InterPro" id="IPR027417">
    <property type="entry name" value="P-loop_NTPase"/>
</dbReference>
<dbReference type="Gene3D" id="1.10.10.10">
    <property type="entry name" value="Winged helix-like DNA-binding domain superfamily/Winged helix DNA-binding domain"/>
    <property type="match status" value="1"/>
</dbReference>
<dbReference type="PANTHER" id="PTHR33463:SF202">
    <property type="entry name" value="NB-ARC DOMAIN-CONTAINING PROTEIN"/>
    <property type="match status" value="1"/>
</dbReference>
<dbReference type="SMART" id="SM00369">
    <property type="entry name" value="LRR_TYP"/>
    <property type="match status" value="3"/>
</dbReference>
<dbReference type="InterPro" id="IPR001611">
    <property type="entry name" value="Leu-rich_rpt"/>
</dbReference>
<dbReference type="Gene3D" id="3.80.10.10">
    <property type="entry name" value="Ribonuclease Inhibitor"/>
    <property type="match status" value="2"/>
</dbReference>
<dbReference type="GO" id="GO:0005524">
    <property type="term" value="F:ATP binding"/>
    <property type="evidence" value="ECO:0007669"/>
    <property type="project" value="UniProtKB-KW"/>
</dbReference>
<name>A0A5D2XCY0_GOSMU</name>
<evidence type="ECO:0000256" key="6">
    <source>
        <dbReference type="ARBA" id="ARBA00022840"/>
    </source>
</evidence>
<dbReference type="InterPro" id="IPR002182">
    <property type="entry name" value="NB-ARC"/>
</dbReference>
<dbReference type="GO" id="GO:0043531">
    <property type="term" value="F:ADP binding"/>
    <property type="evidence" value="ECO:0007669"/>
    <property type="project" value="InterPro"/>
</dbReference>
<dbReference type="PRINTS" id="PR00364">
    <property type="entry name" value="DISEASERSIST"/>
</dbReference>
<comment type="similarity">
    <text evidence="1">Belongs to the disease resistance NB-LRR family.</text>
</comment>
<dbReference type="SMART" id="SM00382">
    <property type="entry name" value="AAA"/>
    <property type="match status" value="1"/>
</dbReference>
<reference evidence="9 10" key="1">
    <citation type="submission" date="2019-07" db="EMBL/GenBank/DDBJ databases">
        <title>WGS assembly of Gossypium mustelinum.</title>
        <authorList>
            <person name="Chen Z.J."/>
            <person name="Sreedasyam A."/>
            <person name="Ando A."/>
            <person name="Song Q."/>
            <person name="De L."/>
            <person name="Hulse-Kemp A."/>
            <person name="Ding M."/>
            <person name="Ye W."/>
            <person name="Kirkbride R."/>
            <person name="Jenkins J."/>
            <person name="Plott C."/>
            <person name="Lovell J."/>
            <person name="Lin Y.-M."/>
            <person name="Vaughn R."/>
            <person name="Liu B."/>
            <person name="Li W."/>
            <person name="Simpson S."/>
            <person name="Scheffler B."/>
            <person name="Saski C."/>
            <person name="Grover C."/>
            <person name="Hu G."/>
            <person name="Conover J."/>
            <person name="Carlson J."/>
            <person name="Shu S."/>
            <person name="Boston L."/>
            <person name="Williams M."/>
            <person name="Peterson D."/>
            <person name="Mcgee K."/>
            <person name="Jones D."/>
            <person name="Wendel J."/>
            <person name="Stelly D."/>
            <person name="Grimwood J."/>
            <person name="Schmutz J."/>
        </authorList>
    </citation>
    <scope>NUCLEOTIDE SEQUENCE [LARGE SCALE GENOMIC DNA]</scope>
    <source>
        <strain evidence="9">1408120.09</strain>
    </source>
</reference>
<dbReference type="InterPro" id="IPR057135">
    <property type="entry name" value="At4g27190-like_LRR"/>
</dbReference>
<dbReference type="GO" id="GO:0006952">
    <property type="term" value="P:defense response"/>
    <property type="evidence" value="ECO:0007669"/>
    <property type="project" value="UniProtKB-KW"/>
</dbReference>
<dbReference type="InterPro" id="IPR003591">
    <property type="entry name" value="Leu-rich_rpt_typical-subtyp"/>
</dbReference>
<gene>
    <name evidence="9" type="ORF">E1A91_A11G307200v1</name>
</gene>
<protein>
    <recommendedName>
        <fullName evidence="8">AAA+ ATPase domain-containing protein</fullName>
    </recommendedName>
</protein>
<keyword evidence="5" id="KW-0611">Plant defense</keyword>
<keyword evidence="6" id="KW-0067">ATP-binding</keyword>
<evidence type="ECO:0000313" key="10">
    <source>
        <dbReference type="Proteomes" id="UP000323597"/>
    </source>
</evidence>
<sequence>MDPLGSVIVETGRCIFSFFFTSIATLIKLQHNTGRLRKEFEKLEDRKNGIEEDVRLAETEGKCATEQVKGWLLKVEEIEQEVQPMLEKADRLAVQGCGPCCNILPRYRLCRRMAKKQLEVRQLISSCCFDNVVMDKKSPVRAVEKQQGPSLAGQREAEEMIEKLMELLKGDENKRIAVWGMGGVGKTTLVRNLNNELESSSLMDSIDIVIWITVSKDLDLKKVQSQIAKRLNLELDPNEVIEERAKMLLKRLMMKKFLLILDDVWEHIDLDIVGVPQTDDQANRKILLTTRSLDVCRAMMTDEEIKLDVLKQEAAWNLFAQNAGDVVEVPSINPLARAVAKECSGLPLALKTVGKSMRNKRRIELWKHALHHLQHSDPHIKHIEDEVYRRLKLSYDSLPSKILQSCFLFCSLYPENYSIRTDELIQCWIADRLINEHQPLEDCFNDGIALIETLKDSCLLEQGDCAGTVKLHDVVRDVAIWISTKQGSEEPCASILFTNITKPPKQFSGFSELTVILLVGNPINKIHDNLFAGLRKVRVLNLSQSHIVTLPPSLSQLQKLRALILRDCCYLEKLPSLGALRKLLVMDLSGTRLRELLNGTSKLKKLQELHLSRTHHLETIEAGTISGLQSLELLDMSFSAYKWDIRCNVDYGKASFNEILTLDRLSIVKLRLDKVDSVTLDSAWLMKLREFNIQISPGSCDSNHLATQHDEKRAILRGVDLMGIKGLNGLLDTASALDLVICGGISALSELSISHRLSSLQSVKSLSISKCDCITSLISGDNISGTILPNLEHLSLNRLENLGAILGGMVPRKGCLKWLKTIEVVDCKKLRALISFALLQQVKNLEQIKVKNCSKMKYIIGGEVSAEMIPKLRVIELSDLPMLKTICSRLPAWPALEMIEVRNCPMLTKLPFATSNGVAATLKEIRGELQWWNRLIYSNDEIKSRLQQRFQPLKPLQC</sequence>
<evidence type="ECO:0000256" key="5">
    <source>
        <dbReference type="ARBA" id="ARBA00022821"/>
    </source>
</evidence>
<dbReference type="Proteomes" id="UP000323597">
    <property type="component" value="Chromosome A11"/>
</dbReference>
<dbReference type="Pfam" id="PF00931">
    <property type="entry name" value="NB-ARC"/>
    <property type="match status" value="1"/>
</dbReference>
<proteinExistence type="inferred from homology"/>
<keyword evidence="3" id="KW-0677">Repeat</keyword>
<evidence type="ECO:0000256" key="1">
    <source>
        <dbReference type="ARBA" id="ARBA00008894"/>
    </source>
</evidence>
<accession>A0A5D2XCY0</accession>
<dbReference type="PANTHER" id="PTHR33463">
    <property type="entry name" value="NB-ARC DOMAIN-CONTAINING PROTEIN-RELATED"/>
    <property type="match status" value="1"/>
</dbReference>
<dbReference type="InterPro" id="IPR042197">
    <property type="entry name" value="Apaf_helical"/>
</dbReference>
<keyword evidence="4" id="KW-0547">Nucleotide-binding</keyword>
<dbReference type="EMBL" id="CM017646">
    <property type="protein sequence ID" value="TYJ11869.1"/>
    <property type="molecule type" value="Genomic_DNA"/>
</dbReference>
<evidence type="ECO:0000256" key="4">
    <source>
        <dbReference type="ARBA" id="ARBA00022741"/>
    </source>
</evidence>
<dbReference type="FunFam" id="1.10.10.10:FF:000322">
    <property type="entry name" value="Probable disease resistance protein At1g63360"/>
    <property type="match status" value="1"/>
</dbReference>
<dbReference type="Pfam" id="PF23247">
    <property type="entry name" value="LRR_RPS2"/>
    <property type="match status" value="1"/>
</dbReference>
<evidence type="ECO:0000259" key="8">
    <source>
        <dbReference type="SMART" id="SM00382"/>
    </source>
</evidence>
<feature type="domain" description="AAA+ ATPase" evidence="8">
    <location>
        <begin position="172"/>
        <end position="311"/>
    </location>
</feature>
<dbReference type="Pfam" id="PF23559">
    <property type="entry name" value="WHD_DRP"/>
    <property type="match status" value="1"/>
</dbReference>
<keyword evidence="2" id="KW-0433">Leucine-rich repeat</keyword>
<dbReference type="SUPFAM" id="SSF52540">
    <property type="entry name" value="P-loop containing nucleoside triphosphate hydrolases"/>
    <property type="match status" value="1"/>
</dbReference>
<evidence type="ECO:0000313" key="9">
    <source>
        <dbReference type="EMBL" id="TYJ11869.1"/>
    </source>
</evidence>
<feature type="coiled-coil region" evidence="7">
    <location>
        <begin position="26"/>
        <end position="60"/>
    </location>
</feature>
<dbReference type="Gene3D" id="3.40.50.300">
    <property type="entry name" value="P-loop containing nucleotide triphosphate hydrolases"/>
    <property type="match status" value="1"/>
</dbReference>
<evidence type="ECO:0000256" key="7">
    <source>
        <dbReference type="SAM" id="Coils"/>
    </source>
</evidence>